<dbReference type="Proteomes" id="UP001589587">
    <property type="component" value="Unassembled WGS sequence"/>
</dbReference>
<accession>A0ABV5XB26</accession>
<evidence type="ECO:0000313" key="2">
    <source>
        <dbReference type="Proteomes" id="UP001589587"/>
    </source>
</evidence>
<dbReference type="EMBL" id="JBHMAS010000010">
    <property type="protein sequence ID" value="MFB9779663.1"/>
    <property type="molecule type" value="Genomic_DNA"/>
</dbReference>
<keyword evidence="2" id="KW-1185">Reference proteome</keyword>
<name>A0ABV5XB26_9NOCA</name>
<proteinExistence type="predicted"/>
<comment type="caution">
    <text evidence="1">The sequence shown here is derived from an EMBL/GenBank/DDBJ whole genome shotgun (WGS) entry which is preliminary data.</text>
</comment>
<gene>
    <name evidence="1" type="ORF">ACFFQ6_08210</name>
</gene>
<organism evidence="1 2">
    <name type="scientific">Rhodococcus baikonurensis</name>
    <dbReference type="NCBI Taxonomy" id="172041"/>
    <lineage>
        <taxon>Bacteria</taxon>
        <taxon>Bacillati</taxon>
        <taxon>Actinomycetota</taxon>
        <taxon>Actinomycetes</taxon>
        <taxon>Mycobacteriales</taxon>
        <taxon>Nocardiaceae</taxon>
        <taxon>Rhodococcus</taxon>
        <taxon>Rhodococcus erythropolis group</taxon>
    </lineage>
</organism>
<reference evidence="1 2" key="1">
    <citation type="submission" date="2024-09" db="EMBL/GenBank/DDBJ databases">
        <authorList>
            <person name="Sun Q."/>
            <person name="Mori K."/>
        </authorList>
    </citation>
    <scope>NUCLEOTIDE SEQUENCE [LARGE SCALE GENOMIC DNA]</scope>
    <source>
        <strain evidence="1 2">JCM 11411</strain>
    </source>
</reference>
<evidence type="ECO:0000313" key="1">
    <source>
        <dbReference type="EMBL" id="MFB9779663.1"/>
    </source>
</evidence>
<protein>
    <submittedName>
        <fullName evidence="1">Uncharacterized protein</fullName>
    </submittedName>
</protein>
<dbReference type="RefSeq" id="WP_054781235.1">
    <property type="nucleotide sequence ID" value="NZ_JBHMAS010000010.1"/>
</dbReference>
<sequence length="60" mass="6808">MTMRYTIPGTALELPRWLNPAPRGSPKKVLARAVMWGGYVHLPKGFSRTTEYAYVNDLDI</sequence>